<evidence type="ECO:0000256" key="11">
    <source>
        <dbReference type="HAMAP-Rule" id="MF_00300"/>
    </source>
</evidence>
<evidence type="ECO:0000256" key="10">
    <source>
        <dbReference type="ARBA" id="ARBA00023239"/>
    </source>
</evidence>
<reference evidence="12 13" key="1">
    <citation type="submission" date="2020-04" db="EMBL/GenBank/DDBJ databases">
        <title>Antimicrobial susceptibility and clonality of vaginal-derived multi-drug resistant Mobiluncus isolates in China.</title>
        <authorList>
            <person name="Zhang X."/>
        </authorList>
    </citation>
    <scope>NUCLEOTIDE SEQUENCE [LARGE SCALE GENOMIC DNA]</scope>
    <source>
        <strain evidence="12 13">7</strain>
    </source>
</reference>
<dbReference type="GO" id="GO:0008652">
    <property type="term" value="P:amino acid biosynthetic process"/>
    <property type="evidence" value="ECO:0007669"/>
    <property type="project" value="UniProtKB-KW"/>
</dbReference>
<protein>
    <recommendedName>
        <fullName evidence="3 11">Chorismate synthase</fullName>
        <shortName evidence="11">CS</shortName>
        <ecNumber evidence="3 11">4.2.3.5</ecNumber>
    </recommendedName>
    <alternativeName>
        <fullName evidence="11">5-enolpyruvylshikimate-3-phosphate phospholyase</fullName>
    </alternativeName>
</protein>
<dbReference type="PANTHER" id="PTHR21085:SF0">
    <property type="entry name" value="CHORISMATE SYNTHASE"/>
    <property type="match status" value="1"/>
</dbReference>
<comment type="cofactor">
    <cofactor evidence="11">
        <name>FMNH2</name>
        <dbReference type="ChEBI" id="CHEBI:57618"/>
    </cofactor>
    <text evidence="11">Reduced FMN (FMNH(2)).</text>
</comment>
<dbReference type="Gene3D" id="3.60.150.10">
    <property type="entry name" value="Chorismate synthase AroC"/>
    <property type="match status" value="1"/>
</dbReference>
<feature type="binding site" evidence="11">
    <location>
        <position position="323"/>
    </location>
    <ligand>
        <name>FMN</name>
        <dbReference type="ChEBI" id="CHEBI:58210"/>
    </ligand>
</feature>
<dbReference type="SUPFAM" id="SSF103263">
    <property type="entry name" value="Chorismate synthase, AroC"/>
    <property type="match status" value="1"/>
</dbReference>
<dbReference type="InterPro" id="IPR000453">
    <property type="entry name" value="Chorismate_synth"/>
</dbReference>
<evidence type="ECO:0000256" key="9">
    <source>
        <dbReference type="ARBA" id="ARBA00023141"/>
    </source>
</evidence>
<dbReference type="AlphaFoldDB" id="A0A848RHJ9"/>
<evidence type="ECO:0000256" key="4">
    <source>
        <dbReference type="ARBA" id="ARBA00022605"/>
    </source>
</evidence>
<evidence type="ECO:0000313" key="12">
    <source>
        <dbReference type="EMBL" id="NMW92242.1"/>
    </source>
</evidence>
<feature type="binding site" evidence="11">
    <location>
        <position position="46"/>
    </location>
    <ligand>
        <name>NADP(+)</name>
        <dbReference type="ChEBI" id="CHEBI:58349"/>
    </ligand>
</feature>
<organism evidence="12 13">
    <name type="scientific">Mobiluncus mulieris</name>
    <dbReference type="NCBI Taxonomy" id="2052"/>
    <lineage>
        <taxon>Bacteria</taxon>
        <taxon>Bacillati</taxon>
        <taxon>Actinomycetota</taxon>
        <taxon>Actinomycetes</taxon>
        <taxon>Actinomycetales</taxon>
        <taxon>Actinomycetaceae</taxon>
        <taxon>Mobiluncus</taxon>
    </lineage>
</organism>
<proteinExistence type="inferred from homology"/>
<dbReference type="GO" id="GO:0004107">
    <property type="term" value="F:chorismate synthase activity"/>
    <property type="evidence" value="ECO:0007669"/>
    <property type="project" value="UniProtKB-UniRule"/>
</dbReference>
<evidence type="ECO:0000256" key="5">
    <source>
        <dbReference type="ARBA" id="ARBA00022630"/>
    </source>
</evidence>
<feature type="binding site" evidence="11">
    <location>
        <begin position="338"/>
        <end position="342"/>
    </location>
    <ligand>
        <name>FMN</name>
        <dbReference type="ChEBI" id="CHEBI:58210"/>
    </ligand>
</feature>
<dbReference type="GO" id="GO:0010181">
    <property type="term" value="F:FMN binding"/>
    <property type="evidence" value="ECO:0007669"/>
    <property type="project" value="TreeGrafter"/>
</dbReference>
<sequence>MLQCVTAGESHGSALIAVCSGLPAGIEFGTADLEHALARRRLGYGRGARQKFEQDCTRILSGLRHGKTLGSPLAIEIQNSEWCKWTAVMSPDRVPPEELLVDAGKGDSREVARNKILTKPRPGHADFAGMLKYGFTDARNVLERSSARETAARVALGAVAEALLAQVAGIHLVSHVVSLGDISVPDDAAVPSYADTEALDENPMRCFDAATSDKMVARLEAAKQSGDTLGGLVEVLAYGVPVGLGSYVSADRRLDARLAAAVVSIQAIKGVEIGRAFRQAALPGSQAHDPIYLKSEQAPHESEKTNVSCGVWRPTNLAGGIEGGMSNGSPIVVRAPVKPISTVPQALPTVDLATGQPAVGLHQRSDTTAVVPAAVIAQAEVAVVLASALLEKTGGDSVAEAKRNLEAYLGRLRERTSF</sequence>
<dbReference type="Pfam" id="PF01264">
    <property type="entry name" value="Chorismate_synt"/>
    <property type="match status" value="1"/>
</dbReference>
<name>A0A848RHJ9_9ACTO</name>
<gene>
    <name evidence="11 12" type="primary">aroC</name>
    <name evidence="12" type="ORF">HHJ74_00720</name>
</gene>
<evidence type="ECO:0000256" key="8">
    <source>
        <dbReference type="ARBA" id="ARBA00022857"/>
    </source>
</evidence>
<feature type="binding site" evidence="11">
    <location>
        <begin position="266"/>
        <end position="267"/>
    </location>
    <ligand>
        <name>FMN</name>
        <dbReference type="ChEBI" id="CHEBI:58210"/>
    </ligand>
</feature>
<comment type="pathway">
    <text evidence="1 11">Metabolic intermediate biosynthesis; chorismate biosynthesis; chorismate from D-erythrose 4-phosphate and phosphoenolpyruvate: step 7/7.</text>
</comment>
<dbReference type="RefSeq" id="WP_004017822.1">
    <property type="nucleotide sequence ID" value="NZ_CAMUNX010000005.1"/>
</dbReference>
<comment type="catalytic activity">
    <reaction evidence="11">
        <text>5-O-(1-carboxyvinyl)-3-phosphoshikimate = chorismate + phosphate</text>
        <dbReference type="Rhea" id="RHEA:21020"/>
        <dbReference type="ChEBI" id="CHEBI:29748"/>
        <dbReference type="ChEBI" id="CHEBI:43474"/>
        <dbReference type="ChEBI" id="CHEBI:57701"/>
        <dbReference type="EC" id="4.2.3.5"/>
    </reaction>
</comment>
<comment type="function">
    <text evidence="11">Catalyzes the anti-1,4-elimination of the C-3 phosphate and the C-6 proR hydrogen from 5-enolpyruvylshikimate-3-phosphate (EPSP) to yield chorismate, which is the branch point compound that serves as the starting substrate for the three terminal pathways of aromatic amino acid biosynthesis. This reaction introduces a second double bond into the aromatic ring system.</text>
</comment>
<evidence type="ECO:0000256" key="1">
    <source>
        <dbReference type="ARBA" id="ARBA00005044"/>
    </source>
</evidence>
<feature type="binding site" evidence="11">
    <location>
        <position position="40"/>
    </location>
    <ligand>
        <name>NADP(+)</name>
        <dbReference type="ChEBI" id="CHEBI:58349"/>
    </ligand>
</feature>
<keyword evidence="6 11" id="KW-0288">FMN</keyword>
<dbReference type="GO" id="GO:0009423">
    <property type="term" value="P:chorismate biosynthetic process"/>
    <property type="evidence" value="ECO:0007669"/>
    <property type="project" value="UniProtKB-UniRule"/>
</dbReference>
<dbReference type="GO" id="GO:0009073">
    <property type="term" value="P:aromatic amino acid family biosynthetic process"/>
    <property type="evidence" value="ECO:0007669"/>
    <property type="project" value="UniProtKB-KW"/>
</dbReference>
<evidence type="ECO:0000256" key="3">
    <source>
        <dbReference type="ARBA" id="ARBA00013036"/>
    </source>
</evidence>
<feature type="binding site" evidence="11">
    <location>
        <begin position="144"/>
        <end position="146"/>
    </location>
    <ligand>
        <name>FMN</name>
        <dbReference type="ChEBI" id="CHEBI:58210"/>
    </ligand>
</feature>
<keyword evidence="8 11" id="KW-0521">NADP</keyword>
<feature type="binding site" evidence="11">
    <location>
        <position position="364"/>
    </location>
    <ligand>
        <name>FMN</name>
        <dbReference type="ChEBI" id="CHEBI:58210"/>
    </ligand>
</feature>
<dbReference type="Proteomes" id="UP000582487">
    <property type="component" value="Unassembled WGS sequence"/>
</dbReference>
<dbReference type="FunFam" id="3.60.150.10:FF:000002">
    <property type="entry name" value="Chorismate synthase"/>
    <property type="match status" value="1"/>
</dbReference>
<dbReference type="EC" id="4.2.3.5" evidence="3 11"/>
<dbReference type="InterPro" id="IPR020541">
    <property type="entry name" value="Chorismate_synthase_CS"/>
</dbReference>
<keyword evidence="7 11" id="KW-0274">FAD</keyword>
<dbReference type="PROSITE" id="PS00788">
    <property type="entry name" value="CHORISMATE_SYNTHASE_2"/>
    <property type="match status" value="1"/>
</dbReference>
<keyword evidence="10 11" id="KW-0456">Lyase</keyword>
<dbReference type="InterPro" id="IPR035904">
    <property type="entry name" value="Chorismate_synth_AroC_sf"/>
</dbReference>
<comment type="similarity">
    <text evidence="2 11">Belongs to the chorismate synthase family.</text>
</comment>
<dbReference type="NCBIfam" id="TIGR00033">
    <property type="entry name" value="aroC"/>
    <property type="match status" value="1"/>
</dbReference>
<dbReference type="GO" id="GO:0005829">
    <property type="term" value="C:cytosol"/>
    <property type="evidence" value="ECO:0007669"/>
    <property type="project" value="TreeGrafter"/>
</dbReference>
<evidence type="ECO:0000313" key="13">
    <source>
        <dbReference type="Proteomes" id="UP000582487"/>
    </source>
</evidence>
<evidence type="ECO:0000256" key="6">
    <source>
        <dbReference type="ARBA" id="ARBA00022643"/>
    </source>
</evidence>
<dbReference type="PANTHER" id="PTHR21085">
    <property type="entry name" value="CHORISMATE SYNTHASE"/>
    <property type="match status" value="1"/>
</dbReference>
<dbReference type="UniPathway" id="UPA00053">
    <property type="reaction ID" value="UER00090"/>
</dbReference>
<dbReference type="PIRSF" id="PIRSF001456">
    <property type="entry name" value="Chorismate_synth"/>
    <property type="match status" value="1"/>
</dbReference>
<evidence type="ECO:0000256" key="7">
    <source>
        <dbReference type="ARBA" id="ARBA00022827"/>
    </source>
</evidence>
<evidence type="ECO:0000256" key="2">
    <source>
        <dbReference type="ARBA" id="ARBA00008014"/>
    </source>
</evidence>
<keyword evidence="9 11" id="KW-0057">Aromatic amino acid biosynthesis</keyword>
<accession>A0A848RHJ9</accession>
<dbReference type="HAMAP" id="MF_00300">
    <property type="entry name" value="Chorismate_synth"/>
    <property type="match status" value="1"/>
</dbReference>
<comment type="subunit">
    <text evidence="11">Homotetramer.</text>
</comment>
<dbReference type="EMBL" id="JABCUV010000001">
    <property type="protein sequence ID" value="NMW92242.1"/>
    <property type="molecule type" value="Genomic_DNA"/>
</dbReference>
<keyword evidence="4 11" id="KW-0028">Amino-acid biosynthesis</keyword>
<dbReference type="CDD" id="cd07304">
    <property type="entry name" value="Chorismate_synthase"/>
    <property type="match status" value="1"/>
</dbReference>
<comment type="caution">
    <text evidence="12">The sequence shown here is derived from an EMBL/GenBank/DDBJ whole genome shotgun (WGS) entry which is preliminary data.</text>
</comment>
<dbReference type="NCBIfam" id="NF003793">
    <property type="entry name" value="PRK05382.1"/>
    <property type="match status" value="1"/>
</dbReference>
<keyword evidence="5 11" id="KW-0285">Flavoprotein</keyword>